<dbReference type="AlphaFoldDB" id="A0A7J6WFK4"/>
<gene>
    <name evidence="1" type="ORF">FRX31_014214</name>
</gene>
<dbReference type="EMBL" id="JABWDY010016299">
    <property type="protein sequence ID" value="KAF5196199.1"/>
    <property type="molecule type" value="Genomic_DNA"/>
</dbReference>
<dbReference type="Proteomes" id="UP000554482">
    <property type="component" value="Unassembled WGS sequence"/>
</dbReference>
<name>A0A7J6WFK4_THATH</name>
<reference evidence="1 2" key="1">
    <citation type="submission" date="2020-06" db="EMBL/GenBank/DDBJ databases">
        <title>Transcriptomic and genomic resources for Thalictrum thalictroides and T. hernandezii: Facilitating candidate gene discovery in an emerging model plant lineage.</title>
        <authorList>
            <person name="Arias T."/>
            <person name="Riano-Pachon D.M."/>
            <person name="Di Stilio V.S."/>
        </authorList>
    </citation>
    <scope>NUCLEOTIDE SEQUENCE [LARGE SCALE GENOMIC DNA]</scope>
    <source>
        <strain evidence="2">cv. WT478/WT964</strain>
        <tissue evidence="1">Leaves</tissue>
    </source>
</reference>
<organism evidence="1 2">
    <name type="scientific">Thalictrum thalictroides</name>
    <name type="common">Rue-anemone</name>
    <name type="synonym">Anemone thalictroides</name>
    <dbReference type="NCBI Taxonomy" id="46969"/>
    <lineage>
        <taxon>Eukaryota</taxon>
        <taxon>Viridiplantae</taxon>
        <taxon>Streptophyta</taxon>
        <taxon>Embryophyta</taxon>
        <taxon>Tracheophyta</taxon>
        <taxon>Spermatophyta</taxon>
        <taxon>Magnoliopsida</taxon>
        <taxon>Ranunculales</taxon>
        <taxon>Ranunculaceae</taxon>
        <taxon>Thalictroideae</taxon>
        <taxon>Thalictrum</taxon>
    </lineage>
</organism>
<comment type="caution">
    <text evidence="1">The sequence shown here is derived from an EMBL/GenBank/DDBJ whole genome shotgun (WGS) entry which is preliminary data.</text>
</comment>
<proteinExistence type="predicted"/>
<evidence type="ECO:0000313" key="1">
    <source>
        <dbReference type="EMBL" id="KAF5196199.1"/>
    </source>
</evidence>
<keyword evidence="2" id="KW-1185">Reference proteome</keyword>
<evidence type="ECO:0000313" key="2">
    <source>
        <dbReference type="Proteomes" id="UP000554482"/>
    </source>
</evidence>
<sequence>MASCLFQTLTSARTTSTPMSSLVMSIQHHWGAPLPAPLCLESIPQQRFITSGCLFADSSCVTPWCAR</sequence>
<protein>
    <submittedName>
        <fullName evidence="1">Uncharacterized protein</fullName>
    </submittedName>
</protein>
<accession>A0A7J6WFK4</accession>